<accession>A0A4Z2EEG9</accession>
<evidence type="ECO:0000313" key="3">
    <source>
        <dbReference type="Proteomes" id="UP000314294"/>
    </source>
</evidence>
<dbReference type="Proteomes" id="UP000314294">
    <property type="component" value="Unassembled WGS sequence"/>
</dbReference>
<reference evidence="2 3" key="1">
    <citation type="submission" date="2019-03" db="EMBL/GenBank/DDBJ databases">
        <title>First draft genome of Liparis tanakae, snailfish: a comprehensive survey of snailfish specific genes.</title>
        <authorList>
            <person name="Kim W."/>
            <person name="Song I."/>
            <person name="Jeong J.-H."/>
            <person name="Kim D."/>
            <person name="Kim S."/>
            <person name="Ryu S."/>
            <person name="Song J.Y."/>
            <person name="Lee S.K."/>
        </authorList>
    </citation>
    <scope>NUCLEOTIDE SEQUENCE [LARGE SCALE GENOMIC DNA]</scope>
    <source>
        <tissue evidence="2">Muscle</tissue>
    </source>
</reference>
<proteinExistence type="predicted"/>
<protein>
    <submittedName>
        <fullName evidence="2">Uncharacterized protein</fullName>
    </submittedName>
</protein>
<dbReference type="AlphaFoldDB" id="A0A4Z2EEG9"/>
<gene>
    <name evidence="2" type="ORF">EYF80_062734</name>
</gene>
<comment type="caution">
    <text evidence="2">The sequence shown here is derived from an EMBL/GenBank/DDBJ whole genome shotgun (WGS) entry which is preliminary data.</text>
</comment>
<name>A0A4Z2EEG9_9TELE</name>
<sequence length="96" mass="10219">MPSVSFRLVHRRRGACTRTANRGRQPAALGPARPRASGSQTQTQSEDGDQDSTKYACRAAPVLLHQEQKAPLPRGDPGASPDVTRGGDGVRPQSDT</sequence>
<organism evidence="2 3">
    <name type="scientific">Liparis tanakae</name>
    <name type="common">Tanaka's snailfish</name>
    <dbReference type="NCBI Taxonomy" id="230148"/>
    <lineage>
        <taxon>Eukaryota</taxon>
        <taxon>Metazoa</taxon>
        <taxon>Chordata</taxon>
        <taxon>Craniata</taxon>
        <taxon>Vertebrata</taxon>
        <taxon>Euteleostomi</taxon>
        <taxon>Actinopterygii</taxon>
        <taxon>Neopterygii</taxon>
        <taxon>Teleostei</taxon>
        <taxon>Neoteleostei</taxon>
        <taxon>Acanthomorphata</taxon>
        <taxon>Eupercaria</taxon>
        <taxon>Perciformes</taxon>
        <taxon>Cottioidei</taxon>
        <taxon>Cottales</taxon>
        <taxon>Liparidae</taxon>
        <taxon>Liparis</taxon>
    </lineage>
</organism>
<keyword evidence="3" id="KW-1185">Reference proteome</keyword>
<feature type="region of interest" description="Disordered" evidence="1">
    <location>
        <begin position="1"/>
        <end position="96"/>
    </location>
</feature>
<evidence type="ECO:0000313" key="2">
    <source>
        <dbReference type="EMBL" id="TNN27123.1"/>
    </source>
</evidence>
<dbReference type="EMBL" id="SRLO01008839">
    <property type="protein sequence ID" value="TNN27123.1"/>
    <property type="molecule type" value="Genomic_DNA"/>
</dbReference>
<evidence type="ECO:0000256" key="1">
    <source>
        <dbReference type="SAM" id="MobiDB-lite"/>
    </source>
</evidence>